<gene>
    <name evidence="3" type="ORF">Zmor_021562</name>
</gene>
<dbReference type="InterPro" id="IPR032071">
    <property type="entry name" value="DUF4806"/>
</dbReference>
<comment type="caution">
    <text evidence="3">The sequence shown here is derived from an EMBL/GenBank/DDBJ whole genome shotgun (WGS) entry which is preliminary data.</text>
</comment>
<organism evidence="3 4">
    <name type="scientific">Zophobas morio</name>
    <dbReference type="NCBI Taxonomy" id="2755281"/>
    <lineage>
        <taxon>Eukaryota</taxon>
        <taxon>Metazoa</taxon>
        <taxon>Ecdysozoa</taxon>
        <taxon>Arthropoda</taxon>
        <taxon>Hexapoda</taxon>
        <taxon>Insecta</taxon>
        <taxon>Pterygota</taxon>
        <taxon>Neoptera</taxon>
        <taxon>Endopterygota</taxon>
        <taxon>Coleoptera</taxon>
        <taxon>Polyphaga</taxon>
        <taxon>Cucujiformia</taxon>
        <taxon>Tenebrionidae</taxon>
        <taxon>Zophobas</taxon>
    </lineage>
</organism>
<dbReference type="Pfam" id="PF16064">
    <property type="entry name" value="DUF4806"/>
    <property type="match status" value="1"/>
</dbReference>
<feature type="compositionally biased region" description="Polar residues" evidence="1">
    <location>
        <begin position="144"/>
        <end position="163"/>
    </location>
</feature>
<feature type="region of interest" description="Disordered" evidence="1">
    <location>
        <begin position="108"/>
        <end position="172"/>
    </location>
</feature>
<reference evidence="3" key="1">
    <citation type="journal article" date="2023" name="G3 (Bethesda)">
        <title>Whole genome assemblies of Zophobas morio and Tenebrio molitor.</title>
        <authorList>
            <person name="Kaur S."/>
            <person name="Stinson S.A."/>
            <person name="diCenzo G.C."/>
        </authorList>
    </citation>
    <scope>NUCLEOTIDE SEQUENCE</scope>
    <source>
        <strain evidence="3">QUZm001</strain>
    </source>
</reference>
<dbReference type="PANTHER" id="PTHR34153:SF2">
    <property type="entry name" value="SI:CH211-262H13.3-RELATED"/>
    <property type="match status" value="1"/>
</dbReference>
<evidence type="ECO:0000259" key="2">
    <source>
        <dbReference type="Pfam" id="PF16064"/>
    </source>
</evidence>
<dbReference type="PANTHER" id="PTHR34153">
    <property type="entry name" value="SI:CH211-262H13.3-RELATED-RELATED"/>
    <property type="match status" value="1"/>
</dbReference>
<keyword evidence="4" id="KW-1185">Reference proteome</keyword>
<protein>
    <recommendedName>
        <fullName evidence="2">DUF4806 domain-containing protein</fullName>
    </recommendedName>
</protein>
<dbReference type="EMBL" id="JALNTZ010000006">
    <property type="protein sequence ID" value="KAJ3649844.1"/>
    <property type="molecule type" value="Genomic_DNA"/>
</dbReference>
<sequence length="363" mass="41074">MYAVVEFEDRKCAVVPLNWLLEDQQMCYWPRAATPQQFDKMISTCKEPLRSWPKYKVINVTDIKADYDDANALLQKMIEESSSSSDSGNAQQPLHVLEVNVIINDVKEKDETKNASKKRRHEKDMSSCDESSASEFSDDEQSSCSKISNSTSRASTVTLGNSEKLNEDGSSGVSVVASSSSAGLPTSSIVKYLLEKILRKVERLDTIQEQNTLLLNNILSSIQSSNMTQLNRPVDLPNIPVSCKAEYKALEEFLKIEEKFNYMKCRLACIGGTSVRNCVMNMMKFILTDKVAVKFNWIARDNKKKAFKDTLMSKVIQEAVMTAYSKHADRTDLTDRNIQDAMKDWLKLAKHRLDHKAKKLRGN</sequence>
<dbReference type="AlphaFoldDB" id="A0AA38I9K1"/>
<dbReference type="Proteomes" id="UP001168821">
    <property type="component" value="Unassembled WGS sequence"/>
</dbReference>
<accession>A0AA38I9K1</accession>
<feature type="domain" description="DUF4806" evidence="2">
    <location>
        <begin position="238"/>
        <end position="319"/>
    </location>
</feature>
<evidence type="ECO:0000313" key="3">
    <source>
        <dbReference type="EMBL" id="KAJ3649844.1"/>
    </source>
</evidence>
<evidence type="ECO:0000313" key="4">
    <source>
        <dbReference type="Proteomes" id="UP001168821"/>
    </source>
</evidence>
<proteinExistence type="predicted"/>
<evidence type="ECO:0000256" key="1">
    <source>
        <dbReference type="SAM" id="MobiDB-lite"/>
    </source>
</evidence>
<name>A0AA38I9K1_9CUCU</name>